<sequence>MLRTTVLMLAFVPVAAMAQPAGVEPGQWEIAVTVNEVDMPGGPAFVAKMMTGKTTKVKHCISPEDAARGPQDLLKSGKGCVFTRYSMAGGKLNSEMVCKQGGSTTTAVSAGSFTPVSFTVTGRSTVSGDMPMTMRSTSVGRRLGACK</sequence>
<gene>
    <name evidence="2" type="ORF">FMM06_02045</name>
</gene>
<evidence type="ECO:0000256" key="1">
    <source>
        <dbReference type="SAM" id="SignalP"/>
    </source>
</evidence>
<dbReference type="Proteomes" id="UP000317894">
    <property type="component" value="Unassembled WGS sequence"/>
</dbReference>
<evidence type="ECO:0000313" key="2">
    <source>
        <dbReference type="EMBL" id="TRW17013.1"/>
    </source>
</evidence>
<dbReference type="EMBL" id="VJWA01000001">
    <property type="protein sequence ID" value="TRW17013.1"/>
    <property type="molecule type" value="Genomic_DNA"/>
</dbReference>
<feature type="signal peptide" evidence="1">
    <location>
        <begin position="1"/>
        <end position="18"/>
    </location>
</feature>
<dbReference type="AlphaFoldDB" id="A0A552UFL9"/>
<dbReference type="Pfam" id="PF12276">
    <property type="entry name" value="DUF3617"/>
    <property type="match status" value="1"/>
</dbReference>
<keyword evidence="3" id="KW-1185">Reference proteome</keyword>
<proteinExistence type="predicted"/>
<comment type="caution">
    <text evidence="2">The sequence shown here is derived from an EMBL/GenBank/DDBJ whole genome shotgun (WGS) entry which is preliminary data.</text>
</comment>
<keyword evidence="1" id="KW-0732">Signal</keyword>
<accession>A0A552UFL9</accession>
<feature type="chain" id="PRO_5021728024" evidence="1">
    <location>
        <begin position="19"/>
        <end position="147"/>
    </location>
</feature>
<dbReference type="RefSeq" id="WP_143554557.1">
    <property type="nucleotide sequence ID" value="NZ_VJWA01000001.1"/>
</dbReference>
<organism evidence="2 3">
    <name type="scientific">Glacieibacterium frigidum</name>
    <dbReference type="NCBI Taxonomy" id="2593303"/>
    <lineage>
        <taxon>Bacteria</taxon>
        <taxon>Pseudomonadati</taxon>
        <taxon>Pseudomonadota</taxon>
        <taxon>Alphaproteobacteria</taxon>
        <taxon>Sphingomonadales</taxon>
        <taxon>Sphingosinicellaceae</taxon>
        <taxon>Glacieibacterium</taxon>
    </lineage>
</organism>
<dbReference type="OrthoDB" id="7583904at2"/>
<evidence type="ECO:0000313" key="3">
    <source>
        <dbReference type="Proteomes" id="UP000317894"/>
    </source>
</evidence>
<reference evidence="2 3" key="1">
    <citation type="submission" date="2019-07" db="EMBL/GenBank/DDBJ databases">
        <title>Novel species isolated from glacier.</title>
        <authorList>
            <person name="Liu Q."/>
            <person name="Xin Y.-H."/>
        </authorList>
    </citation>
    <scope>NUCLEOTIDE SEQUENCE [LARGE SCALE GENOMIC DNA]</scope>
    <source>
        <strain evidence="2 3">LB1R16</strain>
    </source>
</reference>
<dbReference type="InterPro" id="IPR022061">
    <property type="entry name" value="DUF3617"/>
</dbReference>
<protein>
    <submittedName>
        <fullName evidence="2">DUF3617 domain-containing protein</fullName>
    </submittedName>
</protein>
<name>A0A552UFL9_9SPHN</name>